<dbReference type="EMBL" id="CP010992">
    <property type="protein sequence ID" value="AMO20650.1"/>
    <property type="molecule type" value="Genomic_DNA"/>
</dbReference>
<name>A0AAI8CGD7_9FLAO</name>
<dbReference type="RefSeq" id="WP_014166044.1">
    <property type="nucleotide sequence ID" value="NZ_CP010992.1"/>
</dbReference>
<feature type="transmembrane region" description="Helical" evidence="1">
    <location>
        <begin position="15"/>
        <end position="40"/>
    </location>
</feature>
<gene>
    <name evidence="2" type="ORF">UN65_10165</name>
</gene>
<sequence length="113" mass="12862">MVSLKNLNKVKANSIIESVVALCIISVCLYIAMLVFSAVLTQKSSPKFYQTQHKANALFYLSQIEFDSIINQTEAITIETTPVNANLKELTIKYKDSTEIEIEKKFYLLNHEE</sequence>
<reference evidence="3" key="1">
    <citation type="submission" date="2016-03" db="EMBL/GenBank/DDBJ databases">
        <title>Flavobacterium columnare strain B185, complete genome.</title>
        <authorList>
            <person name="Sundberg L.-R."/>
            <person name="Papponen P."/>
            <person name="Laanto E."/>
        </authorList>
    </citation>
    <scope>NUCLEOTIDE SEQUENCE [LARGE SCALE GENOMIC DNA]</scope>
    <source>
        <strain evidence="3">B185</strain>
    </source>
</reference>
<accession>A0AAI8CGD7</accession>
<evidence type="ECO:0000313" key="2">
    <source>
        <dbReference type="EMBL" id="AMO20650.1"/>
    </source>
</evidence>
<keyword evidence="1" id="KW-1133">Transmembrane helix</keyword>
<organism evidence="2 3">
    <name type="scientific">Flavobacterium columnare</name>
    <dbReference type="NCBI Taxonomy" id="996"/>
    <lineage>
        <taxon>Bacteria</taxon>
        <taxon>Pseudomonadati</taxon>
        <taxon>Bacteroidota</taxon>
        <taxon>Flavobacteriia</taxon>
        <taxon>Flavobacteriales</taxon>
        <taxon>Flavobacteriaceae</taxon>
        <taxon>Flavobacterium</taxon>
    </lineage>
</organism>
<dbReference type="Proteomes" id="UP000304840">
    <property type="component" value="Chromosome"/>
</dbReference>
<keyword evidence="1" id="KW-0472">Membrane</keyword>
<keyword evidence="1" id="KW-0812">Transmembrane</keyword>
<evidence type="ECO:0000313" key="3">
    <source>
        <dbReference type="Proteomes" id="UP000304840"/>
    </source>
</evidence>
<protein>
    <submittedName>
        <fullName evidence="2">Uncharacterized protein</fullName>
    </submittedName>
</protein>
<reference evidence="2 3" key="2">
    <citation type="submission" date="2019-05" db="EMBL/GenBank/DDBJ databases">
        <authorList>
            <person name="Ravantti J.J."/>
        </authorList>
    </citation>
    <scope>NUCLEOTIDE SEQUENCE [LARGE SCALE GENOMIC DNA]</scope>
    <source>
        <strain evidence="2 3">B185</strain>
    </source>
</reference>
<proteinExistence type="predicted"/>
<evidence type="ECO:0000256" key="1">
    <source>
        <dbReference type="SAM" id="Phobius"/>
    </source>
</evidence>
<dbReference type="GeneID" id="60758458"/>
<dbReference type="AlphaFoldDB" id="A0AAI8CGD7"/>